<reference evidence="1" key="1">
    <citation type="submission" date="2020-08" db="EMBL/GenBank/DDBJ databases">
        <title>Multicomponent nature underlies the extraordinary mechanical properties of spider dragline silk.</title>
        <authorList>
            <person name="Kono N."/>
            <person name="Nakamura H."/>
            <person name="Mori M."/>
            <person name="Yoshida Y."/>
            <person name="Ohtoshi R."/>
            <person name="Malay A.D."/>
            <person name="Moran D.A.P."/>
            <person name="Tomita M."/>
            <person name="Numata K."/>
            <person name="Arakawa K."/>
        </authorList>
    </citation>
    <scope>NUCLEOTIDE SEQUENCE</scope>
</reference>
<sequence>MKVLFIPHHTFILGRIIEVRPHHADLNLLSVSTYYNESTRNVLRLSIELVKASCYQRPLERGIHSQDQTVFGDDLFAKYERVESGAKKYGEQSAEFCGP</sequence>
<name>A0A8X6MI74_NEPPI</name>
<dbReference type="EMBL" id="BMAW01093477">
    <property type="protein sequence ID" value="GFS60541.1"/>
    <property type="molecule type" value="Genomic_DNA"/>
</dbReference>
<evidence type="ECO:0000313" key="1">
    <source>
        <dbReference type="EMBL" id="GFS60541.1"/>
    </source>
</evidence>
<accession>A0A8X6MI74</accession>
<proteinExistence type="predicted"/>
<organism evidence="1 2">
    <name type="scientific">Nephila pilipes</name>
    <name type="common">Giant wood spider</name>
    <name type="synonym">Nephila maculata</name>
    <dbReference type="NCBI Taxonomy" id="299642"/>
    <lineage>
        <taxon>Eukaryota</taxon>
        <taxon>Metazoa</taxon>
        <taxon>Ecdysozoa</taxon>
        <taxon>Arthropoda</taxon>
        <taxon>Chelicerata</taxon>
        <taxon>Arachnida</taxon>
        <taxon>Araneae</taxon>
        <taxon>Araneomorphae</taxon>
        <taxon>Entelegynae</taxon>
        <taxon>Araneoidea</taxon>
        <taxon>Nephilidae</taxon>
        <taxon>Nephila</taxon>
    </lineage>
</organism>
<keyword evidence="2" id="KW-1185">Reference proteome</keyword>
<dbReference type="AlphaFoldDB" id="A0A8X6MI74"/>
<evidence type="ECO:0000313" key="2">
    <source>
        <dbReference type="Proteomes" id="UP000887013"/>
    </source>
</evidence>
<gene>
    <name evidence="1" type="ORF">NPIL_696151</name>
</gene>
<dbReference type="Proteomes" id="UP000887013">
    <property type="component" value="Unassembled WGS sequence"/>
</dbReference>
<protein>
    <submittedName>
        <fullName evidence="1">Uncharacterized protein</fullName>
    </submittedName>
</protein>
<comment type="caution">
    <text evidence="1">The sequence shown here is derived from an EMBL/GenBank/DDBJ whole genome shotgun (WGS) entry which is preliminary data.</text>
</comment>